<evidence type="ECO:0000313" key="3">
    <source>
        <dbReference type="Proteomes" id="UP001234602"/>
    </source>
</evidence>
<dbReference type="EMBL" id="JAUCEY010000008">
    <property type="protein sequence ID" value="MDM5455143.1"/>
    <property type="molecule type" value="Genomic_DNA"/>
</dbReference>
<proteinExistence type="predicted"/>
<organism evidence="2 3">
    <name type="scientific">Peribacillus simplex</name>
    <dbReference type="NCBI Taxonomy" id="1478"/>
    <lineage>
        <taxon>Bacteria</taxon>
        <taxon>Bacillati</taxon>
        <taxon>Bacillota</taxon>
        <taxon>Bacilli</taxon>
        <taxon>Bacillales</taxon>
        <taxon>Bacillaceae</taxon>
        <taxon>Peribacillus</taxon>
    </lineage>
</organism>
<feature type="region of interest" description="Disordered" evidence="1">
    <location>
        <begin position="1"/>
        <end position="21"/>
    </location>
</feature>
<accession>A0AAW7IXI6</accession>
<evidence type="ECO:0000256" key="1">
    <source>
        <dbReference type="SAM" id="MobiDB-lite"/>
    </source>
</evidence>
<protein>
    <submittedName>
        <fullName evidence="2">Uncharacterized protein</fullName>
    </submittedName>
</protein>
<gene>
    <name evidence="2" type="ORF">QUF89_23820</name>
</gene>
<name>A0AAW7IXI6_9BACI</name>
<sequence length="62" mass="7070">MKTDRSDSNINNERVTETENDNKVLIKKGSCSNEKTFKDYMYHRKRFSINGRLQNQGGGTGG</sequence>
<reference evidence="2" key="1">
    <citation type="submission" date="2023-06" db="EMBL/GenBank/DDBJ databases">
        <title>Comparative genomics of Bacillaceae isolates and their secondary metabolite potential.</title>
        <authorList>
            <person name="Song L."/>
            <person name="Nielsen L.J."/>
            <person name="Mohite O."/>
            <person name="Xu X."/>
            <person name="Weber T."/>
            <person name="Kovacs A.T."/>
        </authorList>
    </citation>
    <scope>NUCLEOTIDE SEQUENCE</scope>
    <source>
        <strain evidence="2">D8_B_37</strain>
    </source>
</reference>
<dbReference type="AlphaFoldDB" id="A0AAW7IXI6"/>
<comment type="caution">
    <text evidence="2">The sequence shown here is derived from an EMBL/GenBank/DDBJ whole genome shotgun (WGS) entry which is preliminary data.</text>
</comment>
<dbReference type="Proteomes" id="UP001234602">
    <property type="component" value="Unassembled WGS sequence"/>
</dbReference>
<evidence type="ECO:0000313" key="2">
    <source>
        <dbReference type="EMBL" id="MDM5455143.1"/>
    </source>
</evidence>